<dbReference type="Proteomes" id="UP001278766">
    <property type="component" value="Unassembled WGS sequence"/>
</dbReference>
<dbReference type="GO" id="GO:0016020">
    <property type="term" value="C:membrane"/>
    <property type="evidence" value="ECO:0007669"/>
    <property type="project" value="UniProtKB-SubCell"/>
</dbReference>
<comment type="similarity">
    <text evidence="5">Belongs to the SAT4 family.</text>
</comment>
<feature type="domain" description="Rhodopsin" evidence="7">
    <location>
        <begin position="27"/>
        <end position="212"/>
    </location>
</feature>
<dbReference type="EMBL" id="JAUEPN010000006">
    <property type="protein sequence ID" value="KAK3293012.1"/>
    <property type="molecule type" value="Genomic_DNA"/>
</dbReference>
<proteinExistence type="inferred from homology"/>
<evidence type="ECO:0000256" key="4">
    <source>
        <dbReference type="ARBA" id="ARBA00023136"/>
    </source>
</evidence>
<evidence type="ECO:0000259" key="7">
    <source>
        <dbReference type="Pfam" id="PF20684"/>
    </source>
</evidence>
<keyword evidence="2 6" id="KW-0812">Transmembrane</keyword>
<feature type="transmembrane region" description="Helical" evidence="6">
    <location>
        <begin position="6"/>
        <end position="27"/>
    </location>
</feature>
<comment type="caution">
    <text evidence="8">The sequence shown here is derived from an EMBL/GenBank/DDBJ whole genome shotgun (WGS) entry which is preliminary data.</text>
</comment>
<gene>
    <name evidence="8" type="ORF">B0H64DRAFT_464932</name>
</gene>
<sequence length="212" mass="23001">MALTPGAIPVIVVSFIATILSMVALVLRLWSKYILRRRMVLHDHMACAAMAFTAGTSSVLLAAGFSADSGLHPDHILATDPAIFAFNLKLFVPTQLLCVAANTCVKISILSLYTSLFPSWRFTLLCYATMAASSVNFFAVLLEMFLLCTPVQFTWDKSIAGTCEGQATAYLIAGISNLVIDVFVLVIPMPMLFGLRMPLRKRLGVVGMFSLG</sequence>
<keyword evidence="3 6" id="KW-1133">Transmembrane helix</keyword>
<name>A0AAE0LPU9_9PEZI</name>
<feature type="transmembrane region" description="Helical" evidence="6">
    <location>
        <begin position="90"/>
        <end position="112"/>
    </location>
</feature>
<reference evidence="8" key="1">
    <citation type="journal article" date="2023" name="Mol. Phylogenet. Evol.">
        <title>Genome-scale phylogeny and comparative genomics of the fungal order Sordariales.</title>
        <authorList>
            <person name="Hensen N."/>
            <person name="Bonometti L."/>
            <person name="Westerberg I."/>
            <person name="Brannstrom I.O."/>
            <person name="Guillou S."/>
            <person name="Cros-Aarteil S."/>
            <person name="Calhoun S."/>
            <person name="Haridas S."/>
            <person name="Kuo A."/>
            <person name="Mondo S."/>
            <person name="Pangilinan J."/>
            <person name="Riley R."/>
            <person name="LaButti K."/>
            <person name="Andreopoulos B."/>
            <person name="Lipzen A."/>
            <person name="Chen C."/>
            <person name="Yan M."/>
            <person name="Daum C."/>
            <person name="Ng V."/>
            <person name="Clum A."/>
            <person name="Steindorff A."/>
            <person name="Ohm R.A."/>
            <person name="Martin F."/>
            <person name="Silar P."/>
            <person name="Natvig D.O."/>
            <person name="Lalanne C."/>
            <person name="Gautier V."/>
            <person name="Ament-Velasquez S.L."/>
            <person name="Kruys A."/>
            <person name="Hutchinson M.I."/>
            <person name="Powell A.J."/>
            <person name="Barry K."/>
            <person name="Miller A.N."/>
            <person name="Grigoriev I.V."/>
            <person name="Debuchy R."/>
            <person name="Gladieux P."/>
            <person name="Hiltunen Thoren M."/>
            <person name="Johannesson H."/>
        </authorList>
    </citation>
    <scope>NUCLEOTIDE SEQUENCE</scope>
    <source>
        <strain evidence="8">CBS 168.71</strain>
    </source>
</reference>
<dbReference type="AlphaFoldDB" id="A0AAE0LPU9"/>
<evidence type="ECO:0000256" key="3">
    <source>
        <dbReference type="ARBA" id="ARBA00022989"/>
    </source>
</evidence>
<dbReference type="RefSeq" id="XP_062656526.1">
    <property type="nucleotide sequence ID" value="XM_062807644.1"/>
</dbReference>
<protein>
    <recommendedName>
        <fullName evidence="7">Rhodopsin domain-containing protein</fullName>
    </recommendedName>
</protein>
<reference evidence="8" key="2">
    <citation type="submission" date="2023-06" db="EMBL/GenBank/DDBJ databases">
        <authorList>
            <consortium name="Lawrence Berkeley National Laboratory"/>
            <person name="Haridas S."/>
            <person name="Hensen N."/>
            <person name="Bonometti L."/>
            <person name="Westerberg I."/>
            <person name="Brannstrom I.O."/>
            <person name="Guillou S."/>
            <person name="Cros-Aarteil S."/>
            <person name="Calhoun S."/>
            <person name="Kuo A."/>
            <person name="Mondo S."/>
            <person name="Pangilinan J."/>
            <person name="Riley R."/>
            <person name="Labutti K."/>
            <person name="Andreopoulos B."/>
            <person name="Lipzen A."/>
            <person name="Chen C."/>
            <person name="Yanf M."/>
            <person name="Daum C."/>
            <person name="Ng V."/>
            <person name="Clum A."/>
            <person name="Steindorff A."/>
            <person name="Ohm R."/>
            <person name="Martin F."/>
            <person name="Silar P."/>
            <person name="Natvig D."/>
            <person name="Lalanne C."/>
            <person name="Gautier V."/>
            <person name="Ament-Velasquez S.L."/>
            <person name="Kruys A."/>
            <person name="Hutchinson M.I."/>
            <person name="Powell A.J."/>
            <person name="Barry K."/>
            <person name="Miller A.N."/>
            <person name="Grigoriev I.V."/>
            <person name="Debuchy R."/>
            <person name="Gladieux P."/>
            <person name="Thoren M.H."/>
            <person name="Johannesson H."/>
        </authorList>
    </citation>
    <scope>NUCLEOTIDE SEQUENCE</scope>
    <source>
        <strain evidence="8">CBS 168.71</strain>
    </source>
</reference>
<evidence type="ECO:0000256" key="2">
    <source>
        <dbReference type="ARBA" id="ARBA00022692"/>
    </source>
</evidence>
<evidence type="ECO:0000256" key="6">
    <source>
        <dbReference type="SAM" id="Phobius"/>
    </source>
</evidence>
<comment type="subcellular location">
    <subcellularLocation>
        <location evidence="1">Membrane</location>
        <topology evidence="1">Multi-pass membrane protein</topology>
    </subcellularLocation>
</comment>
<keyword evidence="4 6" id="KW-0472">Membrane</keyword>
<evidence type="ECO:0000256" key="1">
    <source>
        <dbReference type="ARBA" id="ARBA00004141"/>
    </source>
</evidence>
<accession>A0AAE0LPU9</accession>
<organism evidence="8 9">
    <name type="scientific">Chaetomium fimeti</name>
    <dbReference type="NCBI Taxonomy" id="1854472"/>
    <lineage>
        <taxon>Eukaryota</taxon>
        <taxon>Fungi</taxon>
        <taxon>Dikarya</taxon>
        <taxon>Ascomycota</taxon>
        <taxon>Pezizomycotina</taxon>
        <taxon>Sordariomycetes</taxon>
        <taxon>Sordariomycetidae</taxon>
        <taxon>Sordariales</taxon>
        <taxon>Chaetomiaceae</taxon>
        <taxon>Chaetomium</taxon>
    </lineage>
</organism>
<evidence type="ECO:0000313" key="8">
    <source>
        <dbReference type="EMBL" id="KAK3293012.1"/>
    </source>
</evidence>
<dbReference type="PANTHER" id="PTHR33048">
    <property type="entry name" value="PTH11-LIKE INTEGRAL MEMBRANE PROTEIN (AFU_ORTHOLOGUE AFUA_5G11245)"/>
    <property type="match status" value="1"/>
</dbReference>
<feature type="transmembrane region" description="Helical" evidence="6">
    <location>
        <begin position="167"/>
        <end position="193"/>
    </location>
</feature>
<dbReference type="PANTHER" id="PTHR33048:SF57">
    <property type="entry name" value="INTEGRAL MEMBRANE PROTEIN-RELATED"/>
    <property type="match status" value="1"/>
</dbReference>
<evidence type="ECO:0000313" key="9">
    <source>
        <dbReference type="Proteomes" id="UP001278766"/>
    </source>
</evidence>
<feature type="non-terminal residue" evidence="8">
    <location>
        <position position="1"/>
    </location>
</feature>
<evidence type="ECO:0000256" key="5">
    <source>
        <dbReference type="ARBA" id="ARBA00038359"/>
    </source>
</evidence>
<dbReference type="Pfam" id="PF20684">
    <property type="entry name" value="Fung_rhodopsin"/>
    <property type="match status" value="1"/>
</dbReference>
<feature type="transmembrane region" description="Helical" evidence="6">
    <location>
        <begin position="47"/>
        <end position="67"/>
    </location>
</feature>
<dbReference type="GeneID" id="87844592"/>
<keyword evidence="9" id="KW-1185">Reference proteome</keyword>
<dbReference type="InterPro" id="IPR052337">
    <property type="entry name" value="SAT4-like"/>
</dbReference>
<dbReference type="InterPro" id="IPR049326">
    <property type="entry name" value="Rhodopsin_dom_fungi"/>
</dbReference>
<feature type="transmembrane region" description="Helical" evidence="6">
    <location>
        <begin position="124"/>
        <end position="147"/>
    </location>
</feature>